<dbReference type="PANTHER" id="PTHR30349">
    <property type="entry name" value="PHAGE INTEGRASE-RELATED"/>
    <property type="match status" value="1"/>
</dbReference>
<reference evidence="5 6" key="1">
    <citation type="submission" date="2018-08" db="EMBL/GenBank/DDBJ databases">
        <title>A genome reference for cultivated species of the human gut microbiota.</title>
        <authorList>
            <person name="Zou Y."/>
            <person name="Xue W."/>
            <person name="Luo G."/>
        </authorList>
    </citation>
    <scope>NUCLEOTIDE SEQUENCE [LARGE SCALE GENOMIC DNA]</scope>
    <source>
        <strain evidence="5 6">AF31-23</strain>
    </source>
</reference>
<dbReference type="InterPro" id="IPR011010">
    <property type="entry name" value="DNA_brk_join_enz"/>
</dbReference>
<gene>
    <name evidence="5" type="ORF">DWZ32_23455</name>
</gene>
<dbReference type="Pfam" id="PF13102">
    <property type="entry name" value="Phage_int_SAM_5"/>
    <property type="match status" value="1"/>
</dbReference>
<dbReference type="InterPro" id="IPR050090">
    <property type="entry name" value="Tyrosine_recombinase_XerCD"/>
</dbReference>
<proteinExistence type="inferred from homology"/>
<evidence type="ECO:0000259" key="4">
    <source>
        <dbReference type="PROSITE" id="PS51898"/>
    </source>
</evidence>
<evidence type="ECO:0000313" key="5">
    <source>
        <dbReference type="EMBL" id="RHN01111.1"/>
    </source>
</evidence>
<dbReference type="GO" id="GO:0006310">
    <property type="term" value="P:DNA recombination"/>
    <property type="evidence" value="ECO:0007669"/>
    <property type="project" value="UniProtKB-KW"/>
</dbReference>
<evidence type="ECO:0000256" key="3">
    <source>
        <dbReference type="ARBA" id="ARBA00023172"/>
    </source>
</evidence>
<dbReference type="PROSITE" id="PS51898">
    <property type="entry name" value="TYR_RECOMBINASE"/>
    <property type="match status" value="1"/>
</dbReference>
<sequence>MKSTFKILFYLKRGAIRANGCALIMGRITVDGVGTQFSTKLEVKPEEWDTKANRATGRSNANKQVNSLLEEIKASLHTIYHEMQRRDNYVTAEKVKNEFLGIAETHETLLALFAKHNADVEKLVGISKTPATLQKYKVTYNHLQSFLKDKYNVTDISLKEINLMFINDFEVYLMTTCKCGANTTAKFMQFFKRIILIARNNGLLVGDPFANYKIRLKKVDRGYLTDEEITKILKKKFVSERLEHVRDIFIFSCFTGLAYIDVKNLTQENIRTSFDGNLWIMTKRQKTDIKVDVPLLKIPKMILDKYKDKLPNGLLLPILSNQKMNSYLKEIGDVCGIRKNLTFHLARHTFATTTTLAKGVPIETVSKMLGHTNIETTQIYARITNSKISNDMKGLTGKFSGVEKIYEEANY</sequence>
<dbReference type="Gene3D" id="1.10.150.130">
    <property type="match status" value="1"/>
</dbReference>
<dbReference type="GO" id="GO:0015074">
    <property type="term" value="P:DNA integration"/>
    <property type="evidence" value="ECO:0007669"/>
    <property type="project" value="InterPro"/>
</dbReference>
<dbReference type="Pfam" id="PF17293">
    <property type="entry name" value="Arm-DNA-bind_5"/>
    <property type="match status" value="1"/>
</dbReference>
<dbReference type="Pfam" id="PF00589">
    <property type="entry name" value="Phage_integrase"/>
    <property type="match status" value="1"/>
</dbReference>
<dbReference type="InterPro" id="IPR025269">
    <property type="entry name" value="SAM-like_dom"/>
</dbReference>
<accession>A0AB37M6G4</accession>
<dbReference type="InterPro" id="IPR035386">
    <property type="entry name" value="Arm-DNA-bind_5"/>
</dbReference>
<dbReference type="GO" id="GO:0003677">
    <property type="term" value="F:DNA binding"/>
    <property type="evidence" value="ECO:0007669"/>
    <property type="project" value="UniProtKB-KW"/>
</dbReference>
<dbReference type="Proteomes" id="UP000286003">
    <property type="component" value="Unassembled WGS sequence"/>
</dbReference>
<dbReference type="RefSeq" id="WP_118477450.1">
    <property type="nucleotide sequence ID" value="NZ_JAQCXL010000061.1"/>
</dbReference>
<comment type="similarity">
    <text evidence="1">Belongs to the 'phage' integrase family.</text>
</comment>
<dbReference type="SUPFAM" id="SSF56349">
    <property type="entry name" value="DNA breaking-rejoining enzymes"/>
    <property type="match status" value="1"/>
</dbReference>
<dbReference type="AlphaFoldDB" id="A0AB37M6G4"/>
<name>A0AB37M6G4_9BACE</name>
<dbReference type="CDD" id="cd01185">
    <property type="entry name" value="INTN1_C_like"/>
    <property type="match status" value="1"/>
</dbReference>
<organism evidence="5 6">
    <name type="scientific">Bacteroides intestinalis</name>
    <dbReference type="NCBI Taxonomy" id="329854"/>
    <lineage>
        <taxon>Bacteria</taxon>
        <taxon>Pseudomonadati</taxon>
        <taxon>Bacteroidota</taxon>
        <taxon>Bacteroidia</taxon>
        <taxon>Bacteroidales</taxon>
        <taxon>Bacteroidaceae</taxon>
        <taxon>Bacteroides</taxon>
    </lineage>
</organism>
<feature type="domain" description="Tyr recombinase" evidence="4">
    <location>
        <begin position="219"/>
        <end position="393"/>
    </location>
</feature>
<dbReference type="InterPro" id="IPR010998">
    <property type="entry name" value="Integrase_recombinase_N"/>
</dbReference>
<evidence type="ECO:0000256" key="1">
    <source>
        <dbReference type="ARBA" id="ARBA00008857"/>
    </source>
</evidence>
<dbReference type="InterPro" id="IPR013762">
    <property type="entry name" value="Integrase-like_cat_sf"/>
</dbReference>
<dbReference type="PANTHER" id="PTHR30349:SF64">
    <property type="entry name" value="PROPHAGE INTEGRASE INTD-RELATED"/>
    <property type="match status" value="1"/>
</dbReference>
<dbReference type="EMBL" id="QRQM01000064">
    <property type="protein sequence ID" value="RHN01111.1"/>
    <property type="molecule type" value="Genomic_DNA"/>
</dbReference>
<dbReference type="Gene3D" id="1.10.443.10">
    <property type="entry name" value="Intergrase catalytic core"/>
    <property type="match status" value="1"/>
</dbReference>
<evidence type="ECO:0000256" key="2">
    <source>
        <dbReference type="ARBA" id="ARBA00023125"/>
    </source>
</evidence>
<dbReference type="InterPro" id="IPR002104">
    <property type="entry name" value="Integrase_catalytic"/>
</dbReference>
<comment type="caution">
    <text evidence="5">The sequence shown here is derived from an EMBL/GenBank/DDBJ whole genome shotgun (WGS) entry which is preliminary data.</text>
</comment>
<keyword evidence="3" id="KW-0233">DNA recombination</keyword>
<keyword evidence="2" id="KW-0238">DNA-binding</keyword>
<protein>
    <submittedName>
        <fullName evidence="5">Site-specific integrase</fullName>
    </submittedName>
</protein>
<evidence type="ECO:0000313" key="6">
    <source>
        <dbReference type="Proteomes" id="UP000286003"/>
    </source>
</evidence>